<dbReference type="InterPro" id="IPR038157">
    <property type="entry name" value="FeoA_core_dom"/>
</dbReference>
<dbReference type="SUPFAM" id="SSF47979">
    <property type="entry name" value="Iron-dependent repressor protein, dimerization domain"/>
    <property type="match status" value="1"/>
</dbReference>
<dbReference type="Pfam" id="PF02742">
    <property type="entry name" value="Fe_dep_repr_C"/>
    <property type="match status" value="1"/>
</dbReference>
<organism evidence="5 6">
    <name type="scientific">Candidatus Brocadia fulgida</name>
    <dbReference type="NCBI Taxonomy" id="380242"/>
    <lineage>
        <taxon>Bacteria</taxon>
        <taxon>Pseudomonadati</taxon>
        <taxon>Planctomycetota</taxon>
        <taxon>Candidatus Brocadiia</taxon>
        <taxon>Candidatus Brocadiales</taxon>
        <taxon>Candidatus Brocadiaceae</taxon>
        <taxon>Candidatus Brocadia</taxon>
    </lineage>
</organism>
<evidence type="ECO:0000256" key="3">
    <source>
        <dbReference type="ARBA" id="ARBA00023004"/>
    </source>
</evidence>
<dbReference type="AlphaFoldDB" id="A0A0M2UZL5"/>
<dbReference type="EMBL" id="LAQJ01000106">
    <property type="protein sequence ID" value="KKO20406.1"/>
    <property type="molecule type" value="Genomic_DNA"/>
</dbReference>
<comment type="caution">
    <text evidence="5">The sequence shown here is derived from an EMBL/GenBank/DDBJ whole genome shotgun (WGS) entry which is preliminary data.</text>
</comment>
<dbReference type="Pfam" id="PF04023">
    <property type="entry name" value="FeoA"/>
    <property type="match status" value="1"/>
</dbReference>
<dbReference type="GO" id="GO:0046914">
    <property type="term" value="F:transition metal ion binding"/>
    <property type="evidence" value="ECO:0007669"/>
    <property type="project" value="InterPro"/>
</dbReference>
<dbReference type="InterPro" id="IPR007167">
    <property type="entry name" value="Fe-transptr_FeoA-like"/>
</dbReference>
<evidence type="ECO:0000313" key="5">
    <source>
        <dbReference type="EMBL" id="KKO20406.1"/>
    </source>
</evidence>
<name>A0A0M2UZL5_9BACT</name>
<proteinExistence type="predicted"/>
<dbReference type="InterPro" id="IPR036421">
    <property type="entry name" value="Fe_dep_repressor_sf"/>
</dbReference>
<dbReference type="Gene3D" id="1.10.10.10">
    <property type="entry name" value="Winged helix-like DNA-binding domain superfamily/Winged helix DNA-binding domain"/>
    <property type="match status" value="1"/>
</dbReference>
<dbReference type="InterPro" id="IPR001367">
    <property type="entry name" value="Fe_dep_repressor"/>
</dbReference>
<dbReference type="GO" id="GO:0003700">
    <property type="term" value="F:DNA-binding transcription factor activity"/>
    <property type="evidence" value="ECO:0007669"/>
    <property type="project" value="InterPro"/>
</dbReference>
<evidence type="ECO:0000259" key="4">
    <source>
        <dbReference type="SMART" id="SM00899"/>
    </source>
</evidence>
<evidence type="ECO:0000256" key="2">
    <source>
        <dbReference type="ARBA" id="ARBA00011738"/>
    </source>
</evidence>
<dbReference type="PANTHER" id="PTHR33238">
    <property type="entry name" value="IRON (METAL) DEPENDENT REPRESSOR, DTXR FAMILY"/>
    <property type="match status" value="1"/>
</dbReference>
<reference evidence="5 6" key="1">
    <citation type="journal article" date="2013" name="BMC Microbiol.">
        <title>Identification of the type II cytochrome c maturation pathway in anammox bacteria by comparative genomics.</title>
        <authorList>
            <person name="Ferousi C."/>
            <person name="Speth D.R."/>
            <person name="Reimann J."/>
            <person name="Op den Camp H.J."/>
            <person name="Allen J.W."/>
            <person name="Keltjens J.T."/>
            <person name="Jetten M.S."/>
        </authorList>
    </citation>
    <scope>NUCLEOTIDE SEQUENCE [LARGE SCALE GENOMIC DNA]</scope>
    <source>
        <strain evidence="5">RU1</strain>
    </source>
</reference>
<evidence type="ECO:0000256" key="1">
    <source>
        <dbReference type="ARBA" id="ARBA00004496"/>
    </source>
</evidence>
<gene>
    <name evidence="5" type="ORF">BROFUL_00877</name>
</gene>
<comment type="subunit">
    <text evidence="2">Homodimer.</text>
</comment>
<dbReference type="InterPro" id="IPR008988">
    <property type="entry name" value="Transcriptional_repressor_C"/>
</dbReference>
<dbReference type="GO" id="GO:0005737">
    <property type="term" value="C:cytoplasm"/>
    <property type="evidence" value="ECO:0007669"/>
    <property type="project" value="UniProtKB-SubCell"/>
</dbReference>
<feature type="domain" description="Ferrous iron transporter FeoA-like" evidence="4">
    <location>
        <begin position="145"/>
        <end position="215"/>
    </location>
</feature>
<dbReference type="Gene3D" id="2.30.30.90">
    <property type="match status" value="1"/>
</dbReference>
<dbReference type="GO" id="GO:0046983">
    <property type="term" value="F:protein dimerization activity"/>
    <property type="evidence" value="ECO:0007669"/>
    <property type="project" value="InterPro"/>
</dbReference>
<dbReference type="Proteomes" id="UP000034954">
    <property type="component" value="Unassembled WGS sequence"/>
</dbReference>
<keyword evidence="3" id="KW-0408">Iron</keyword>
<dbReference type="InterPro" id="IPR022689">
    <property type="entry name" value="Iron_dep_repressor"/>
</dbReference>
<evidence type="ECO:0000313" key="6">
    <source>
        <dbReference type="Proteomes" id="UP000034954"/>
    </source>
</evidence>
<dbReference type="InterPro" id="IPR050536">
    <property type="entry name" value="DtxR_MntR_Metal-Reg"/>
</dbReference>
<sequence length="216" mass="24167">MTEPCQEEILELIWTIDEEIGKVERDSLIKKINLPSAEQLLNTLIHENYVTISDSKVALTKKGLADARLVIRRHRLAERLLNDVLDVKEDAMDSSACKFEHILDEEVTTSICTLLGHPVSCPHGKAIPPGECCAKANKEIRPIVMPLSDLKSGDEAKIAYIVTKFHGRLDRLSSMGLLPGVQIHLHQRQPTYVIQMGETQIALDTAIARDIYVRLV</sequence>
<dbReference type="SMART" id="SM00899">
    <property type="entry name" value="FeoA"/>
    <property type="match status" value="1"/>
</dbReference>
<comment type="subcellular location">
    <subcellularLocation>
        <location evidence="1">Cytoplasm</location>
    </subcellularLocation>
</comment>
<dbReference type="PANTHER" id="PTHR33238:SF11">
    <property type="entry name" value="TRANSCRIPTIONAL REGULATOR MNTR"/>
    <property type="match status" value="1"/>
</dbReference>
<dbReference type="InterPro" id="IPR036388">
    <property type="entry name" value="WH-like_DNA-bd_sf"/>
</dbReference>
<dbReference type="SMART" id="SM00529">
    <property type="entry name" value="HTH_DTXR"/>
    <property type="match status" value="1"/>
</dbReference>
<protein>
    <submittedName>
        <fullName evidence="5">Iron dependent repressor</fullName>
    </submittedName>
</protein>
<keyword evidence="6" id="KW-1185">Reference proteome</keyword>
<accession>A0A0M2UZL5</accession>
<dbReference type="SUPFAM" id="SSF50037">
    <property type="entry name" value="C-terminal domain of transcriptional repressors"/>
    <property type="match status" value="1"/>
</dbReference>